<dbReference type="InterPro" id="IPR041127">
    <property type="entry name" value="PET_hydrolase/cutinase-like"/>
</dbReference>
<keyword evidence="3" id="KW-0443">Lipid metabolism</keyword>
<accession>A0AAJ6B093</accession>
<organism evidence="6 7">
    <name type="scientific">Candidatus Devosia phytovorans</name>
    <dbReference type="NCBI Taxonomy" id="3121372"/>
    <lineage>
        <taxon>Bacteria</taxon>
        <taxon>Pseudomonadati</taxon>
        <taxon>Pseudomonadota</taxon>
        <taxon>Alphaproteobacteria</taxon>
        <taxon>Hyphomicrobiales</taxon>
        <taxon>Devosiaceae</taxon>
        <taxon>Devosia</taxon>
    </lineage>
</organism>
<feature type="signal peptide" evidence="4">
    <location>
        <begin position="1"/>
        <end position="19"/>
    </location>
</feature>
<keyword evidence="1 6" id="KW-0378">Hydrolase</keyword>
<dbReference type="InterPro" id="IPR029058">
    <property type="entry name" value="AB_hydrolase_fold"/>
</dbReference>
<dbReference type="PANTHER" id="PTHR10272:SF0">
    <property type="entry name" value="PLATELET-ACTIVATING FACTOR ACETYLHYDROLASE"/>
    <property type="match status" value="1"/>
</dbReference>
<dbReference type="AlphaFoldDB" id="A0AAJ6B093"/>
<evidence type="ECO:0000256" key="2">
    <source>
        <dbReference type="ARBA" id="ARBA00022963"/>
    </source>
</evidence>
<evidence type="ECO:0000259" key="5">
    <source>
        <dbReference type="Pfam" id="PF12740"/>
    </source>
</evidence>
<evidence type="ECO:0000313" key="6">
    <source>
        <dbReference type="EMBL" id="WEK05465.1"/>
    </source>
</evidence>
<proteinExistence type="predicted"/>
<keyword evidence="4" id="KW-0732">Signal</keyword>
<dbReference type="Pfam" id="PF12740">
    <property type="entry name" value="PETase"/>
    <property type="match status" value="1"/>
</dbReference>
<protein>
    <submittedName>
        <fullName evidence="6">Dienelactone hydrolase</fullName>
    </submittedName>
</protein>
<feature type="domain" description="PET hydrolase/cutinase-like" evidence="5">
    <location>
        <begin position="111"/>
        <end position="215"/>
    </location>
</feature>
<reference evidence="6" key="1">
    <citation type="submission" date="2023-03" db="EMBL/GenBank/DDBJ databases">
        <title>Andean soil-derived lignocellulolytic bacterial consortium as a source of novel taxa and putative plastic-active enzymes.</title>
        <authorList>
            <person name="Diaz-Garcia L."/>
            <person name="Chuvochina M."/>
            <person name="Feuerriegel G."/>
            <person name="Bunk B."/>
            <person name="Sproer C."/>
            <person name="Streit W.R."/>
            <person name="Rodriguez L.M."/>
            <person name="Overmann J."/>
            <person name="Jimenez D.J."/>
        </authorList>
    </citation>
    <scope>NUCLEOTIDE SEQUENCE</scope>
    <source>
        <strain evidence="6">MAG 4196</strain>
    </source>
</reference>
<dbReference type="GO" id="GO:0003847">
    <property type="term" value="F:1-alkyl-2-acetylglycerophosphocholine esterase activity"/>
    <property type="evidence" value="ECO:0007669"/>
    <property type="project" value="TreeGrafter"/>
</dbReference>
<evidence type="ECO:0000256" key="3">
    <source>
        <dbReference type="ARBA" id="ARBA00023098"/>
    </source>
</evidence>
<evidence type="ECO:0000313" key="7">
    <source>
        <dbReference type="Proteomes" id="UP001217476"/>
    </source>
</evidence>
<dbReference type="EMBL" id="CP119312">
    <property type="protein sequence ID" value="WEK05465.1"/>
    <property type="molecule type" value="Genomic_DNA"/>
</dbReference>
<dbReference type="SUPFAM" id="SSF53474">
    <property type="entry name" value="alpha/beta-Hydrolases"/>
    <property type="match status" value="1"/>
</dbReference>
<name>A0AAJ6B093_9HYPH</name>
<gene>
    <name evidence="6" type="ORF">P0Y65_04195</name>
</gene>
<sequence length="406" mass="42830">MRFLAVAMVWAISAGATLAQDNRIDSLRPDAPVLAQRGDLAVGVRTLNLVDAGRPDILAGGDATQDRPLTVELWYPAKADPSARTTYEDVVLRDGVTLVSLTGTATRDAAPDAQSGPYPLVVVSHGFPGNRFLLSHFGENLASKGYVVAAVDHFESTYDNQLGFASTLANRAPDQLFVLDTMSRLDGELAGLVDAENSAIIGYSMGGYGALVSAGAGLAPAAAGSGFAPAQALAGVTAGSPAYADLADPRLKAIIAIGPWGRQNDFWDADGLAGITMPVLFMAGDQDEVSDYRNGIRVLFEETTNADRHLLTFAGAGHNAAAPIPAPHETYGLADSGTFEHYADFVWSNERMNNVAQHFATAFLDLHLKGQSDSASYFAITHDAIWPGFGERATRGLTLEHLPAAD</sequence>
<evidence type="ECO:0000256" key="4">
    <source>
        <dbReference type="SAM" id="SignalP"/>
    </source>
</evidence>
<evidence type="ECO:0000256" key="1">
    <source>
        <dbReference type="ARBA" id="ARBA00022801"/>
    </source>
</evidence>
<dbReference type="Proteomes" id="UP001217476">
    <property type="component" value="Chromosome"/>
</dbReference>
<dbReference type="PANTHER" id="PTHR10272">
    <property type="entry name" value="PLATELET-ACTIVATING FACTOR ACETYLHYDROLASE"/>
    <property type="match status" value="1"/>
</dbReference>
<dbReference type="Gene3D" id="3.40.50.1820">
    <property type="entry name" value="alpha/beta hydrolase"/>
    <property type="match status" value="1"/>
</dbReference>
<dbReference type="GO" id="GO:0016042">
    <property type="term" value="P:lipid catabolic process"/>
    <property type="evidence" value="ECO:0007669"/>
    <property type="project" value="UniProtKB-KW"/>
</dbReference>
<keyword evidence="2" id="KW-0442">Lipid degradation</keyword>
<feature type="chain" id="PRO_5042537240" evidence="4">
    <location>
        <begin position="20"/>
        <end position="406"/>
    </location>
</feature>